<dbReference type="EMBL" id="KL660192">
    <property type="protein sequence ID" value="KFA67460.1"/>
    <property type="molecule type" value="Genomic_DNA"/>
</dbReference>
<evidence type="ECO:0000256" key="1">
    <source>
        <dbReference type="ARBA" id="ARBA00022801"/>
    </source>
</evidence>
<sequence>MILGPVSLIDCLVFCLFLIPQLLLQAGLLETLRAGLPALPFLLLKLPAEFIHERYFTPASRQNTWVRQSTVFEDVVIRCVRYAFKNIPASVGRIFFSGPVSRPFLRWRLLRHGYLKCPTYWRAYKIGDDTVEAEGIWIMHEPESPPDIVVYYAHGGGFAMGSPYFYLEFLLVWHHLLREAGFKNPAIFALNYTLVPDDVYPTQTQQALRGYRHIIDAIGDASKICVAGDSAGGTLILSLLLELGAQAKTSTQRTNFDGGLAEPNPPVLDRPNMAALISPWVTLMTNLHTPSTVDYLDRDSLWEYAHEYAGEAMIHSHPASPGCCLDDKLWKAASPRKGYFVTYGDQEVFASDVENFIERQSRIGVKTSGLRIKGGIHAWPVASLFLASSIENRLSGLRSIVKEIRQRFNDKTEQ</sequence>
<protein>
    <recommendedName>
        <fullName evidence="2">Alpha/beta hydrolase fold-3 domain-containing protein</fullName>
    </recommendedName>
</protein>
<feature type="domain" description="Alpha/beta hydrolase fold-3" evidence="2">
    <location>
        <begin position="150"/>
        <end position="379"/>
    </location>
</feature>
<dbReference type="Pfam" id="PF07859">
    <property type="entry name" value="Abhydrolase_3"/>
    <property type="match status" value="1"/>
</dbReference>
<dbReference type="SUPFAM" id="SSF53474">
    <property type="entry name" value="alpha/beta-Hydrolases"/>
    <property type="match status" value="1"/>
</dbReference>
<dbReference type="InterPro" id="IPR029058">
    <property type="entry name" value="AB_hydrolase_fold"/>
</dbReference>
<dbReference type="PANTHER" id="PTHR48081:SF2">
    <property type="entry name" value="ALPHA_BETA-HYDROLASE"/>
    <property type="match status" value="1"/>
</dbReference>
<dbReference type="GO" id="GO:0016787">
    <property type="term" value="F:hydrolase activity"/>
    <property type="evidence" value="ECO:0007669"/>
    <property type="project" value="UniProtKB-KW"/>
</dbReference>
<evidence type="ECO:0000259" key="2">
    <source>
        <dbReference type="Pfam" id="PF07859"/>
    </source>
</evidence>
<accession>A0A084QU25</accession>
<dbReference type="InterPro" id="IPR013094">
    <property type="entry name" value="AB_hydrolase_3"/>
</dbReference>
<keyword evidence="4" id="KW-1185">Reference proteome</keyword>
<dbReference type="InterPro" id="IPR050300">
    <property type="entry name" value="GDXG_lipolytic_enzyme"/>
</dbReference>
<keyword evidence="1" id="KW-0378">Hydrolase</keyword>
<evidence type="ECO:0000313" key="4">
    <source>
        <dbReference type="Proteomes" id="UP000028524"/>
    </source>
</evidence>
<dbReference type="OrthoDB" id="408631at2759"/>
<dbReference type="InParanoid" id="A0A084QU25"/>
<name>A0A084QU25_STAC4</name>
<dbReference type="Gene3D" id="3.40.50.1820">
    <property type="entry name" value="alpha/beta hydrolase"/>
    <property type="match status" value="1"/>
</dbReference>
<dbReference type="HOGENOM" id="CLU_047269_1_0_1"/>
<dbReference type="AlphaFoldDB" id="A0A084QU25"/>
<reference evidence="3 4" key="1">
    <citation type="journal article" date="2014" name="BMC Genomics">
        <title>Comparative genome sequencing reveals chemotype-specific gene clusters in the toxigenic black mold Stachybotrys.</title>
        <authorList>
            <person name="Semeiks J."/>
            <person name="Borek D."/>
            <person name="Otwinowski Z."/>
            <person name="Grishin N.V."/>
        </authorList>
    </citation>
    <scope>NUCLEOTIDE SEQUENCE [LARGE SCALE GENOMIC DNA]</scope>
    <source>
        <strain evidence="3 4">IBT 40285</strain>
    </source>
</reference>
<evidence type="ECO:0000313" key="3">
    <source>
        <dbReference type="EMBL" id="KFA67460.1"/>
    </source>
</evidence>
<dbReference type="STRING" id="1283841.A0A084QU25"/>
<dbReference type="PANTHER" id="PTHR48081">
    <property type="entry name" value="AB HYDROLASE SUPERFAMILY PROTEIN C4A8.06C"/>
    <property type="match status" value="1"/>
</dbReference>
<dbReference type="OMA" id="YLEFLMA"/>
<organism evidence="3 4">
    <name type="scientific">Stachybotrys chlorohalonatus (strain IBT 40285)</name>
    <dbReference type="NCBI Taxonomy" id="1283841"/>
    <lineage>
        <taxon>Eukaryota</taxon>
        <taxon>Fungi</taxon>
        <taxon>Dikarya</taxon>
        <taxon>Ascomycota</taxon>
        <taxon>Pezizomycotina</taxon>
        <taxon>Sordariomycetes</taxon>
        <taxon>Hypocreomycetidae</taxon>
        <taxon>Hypocreales</taxon>
        <taxon>Stachybotryaceae</taxon>
        <taxon>Stachybotrys</taxon>
    </lineage>
</organism>
<dbReference type="Proteomes" id="UP000028524">
    <property type="component" value="Unassembled WGS sequence"/>
</dbReference>
<proteinExistence type="predicted"/>
<gene>
    <name evidence="3" type="ORF">S40285_00193</name>
</gene>